<keyword evidence="2" id="KW-1185">Reference proteome</keyword>
<evidence type="ECO:0000313" key="1">
    <source>
        <dbReference type="EMBL" id="GAA1770372.1"/>
    </source>
</evidence>
<name>A0ABN2L167_9ACTN</name>
<dbReference type="InterPro" id="IPR016181">
    <property type="entry name" value="Acyl_CoA_acyltransferase"/>
</dbReference>
<dbReference type="EMBL" id="BAAALS010000028">
    <property type="protein sequence ID" value="GAA1770372.1"/>
    <property type="molecule type" value="Genomic_DNA"/>
</dbReference>
<dbReference type="Proteomes" id="UP001500655">
    <property type="component" value="Unassembled WGS sequence"/>
</dbReference>
<sequence length="266" mass="28579">MTWSTTDDVHAFLAAAGGFLTADPVANTALLTEAAYLAAWPDDDPDQRYGWWQPDGDAVAGAFLRAPRHKPILSTLPDDALPGLARLDPKLPPLGIDGRLAEAAVAAWREVGVELAERSRVRLYRLDRLRAPMPPPGRPRVADEGDRDLLVSWYEALMAAHPDDPSDRAYVVDDPLAEGGITLWEVDGVPVAMAGRSRVVAGMTRLSAVYAPEDPRHGDAAFVAACAAAQRVADDVLVFADATDHAADGAYLRWGFVPVLDRVTIG</sequence>
<dbReference type="RefSeq" id="WP_344086114.1">
    <property type="nucleotide sequence ID" value="NZ_BAAALS010000028.1"/>
</dbReference>
<organism evidence="1 2">
    <name type="scientific">Luedemannella helvata</name>
    <dbReference type="NCBI Taxonomy" id="349315"/>
    <lineage>
        <taxon>Bacteria</taxon>
        <taxon>Bacillati</taxon>
        <taxon>Actinomycetota</taxon>
        <taxon>Actinomycetes</taxon>
        <taxon>Micromonosporales</taxon>
        <taxon>Micromonosporaceae</taxon>
        <taxon>Luedemannella</taxon>
    </lineage>
</organism>
<evidence type="ECO:0008006" key="3">
    <source>
        <dbReference type="Google" id="ProtNLM"/>
    </source>
</evidence>
<comment type="caution">
    <text evidence="1">The sequence shown here is derived from an EMBL/GenBank/DDBJ whole genome shotgun (WGS) entry which is preliminary data.</text>
</comment>
<protein>
    <recommendedName>
        <fullName evidence="3">GNAT family N-acetyltransferase</fullName>
    </recommendedName>
</protein>
<dbReference type="SUPFAM" id="SSF55729">
    <property type="entry name" value="Acyl-CoA N-acyltransferases (Nat)"/>
    <property type="match status" value="1"/>
</dbReference>
<accession>A0ABN2L167</accession>
<evidence type="ECO:0000313" key="2">
    <source>
        <dbReference type="Proteomes" id="UP001500655"/>
    </source>
</evidence>
<dbReference type="Gene3D" id="3.40.630.30">
    <property type="match status" value="1"/>
</dbReference>
<proteinExistence type="predicted"/>
<reference evidence="1 2" key="1">
    <citation type="journal article" date="2019" name="Int. J. Syst. Evol. Microbiol.">
        <title>The Global Catalogue of Microorganisms (GCM) 10K type strain sequencing project: providing services to taxonomists for standard genome sequencing and annotation.</title>
        <authorList>
            <consortium name="The Broad Institute Genomics Platform"/>
            <consortium name="The Broad Institute Genome Sequencing Center for Infectious Disease"/>
            <person name="Wu L."/>
            <person name="Ma J."/>
        </authorList>
    </citation>
    <scope>NUCLEOTIDE SEQUENCE [LARGE SCALE GENOMIC DNA]</scope>
    <source>
        <strain evidence="1 2">JCM 13249</strain>
    </source>
</reference>
<gene>
    <name evidence="1" type="ORF">GCM10009681_47220</name>
</gene>